<dbReference type="RefSeq" id="WP_368876475.1">
    <property type="nucleotide sequence ID" value="NZ_CAXOJT010000474.1"/>
</dbReference>
<protein>
    <recommendedName>
        <fullName evidence="7">Omega-protein</fullName>
    </recommendedName>
    <alternativeName>
        <fullName evidence="6">Relaxing enzyme</fullName>
    </alternativeName>
    <alternativeName>
        <fullName evidence="4">Swivelase</fullName>
    </alternativeName>
    <alternativeName>
        <fullName evidence="5">Untwisting enzyme</fullName>
    </alternativeName>
</protein>
<evidence type="ECO:0000313" key="10">
    <source>
        <dbReference type="Proteomes" id="UP000251485"/>
    </source>
</evidence>
<dbReference type="AlphaFoldDB" id="A0A2X2BUI0"/>
<dbReference type="GO" id="GO:0003677">
    <property type="term" value="F:DNA binding"/>
    <property type="evidence" value="ECO:0007669"/>
    <property type="project" value="UniProtKB-KW"/>
</dbReference>
<keyword evidence="2" id="KW-0238">DNA-binding</keyword>
<keyword evidence="1" id="KW-0799">Topoisomerase</keyword>
<proteinExistence type="predicted"/>
<dbReference type="Pfam" id="PF08272">
    <property type="entry name" value="Zn_Ribbon_Topo"/>
    <property type="match status" value="1"/>
</dbReference>
<reference evidence="9 10" key="1">
    <citation type="submission" date="2018-06" db="EMBL/GenBank/DDBJ databases">
        <authorList>
            <consortium name="Pathogen Informatics"/>
            <person name="Doyle S."/>
        </authorList>
    </citation>
    <scope>NUCLEOTIDE SEQUENCE [LARGE SCALE GENOMIC DNA]</scope>
    <source>
        <strain evidence="9 10">NCTC10975</strain>
    </source>
</reference>
<evidence type="ECO:0000256" key="3">
    <source>
        <dbReference type="ARBA" id="ARBA00023235"/>
    </source>
</evidence>
<evidence type="ECO:0000256" key="6">
    <source>
        <dbReference type="ARBA" id="ARBA00032235"/>
    </source>
</evidence>
<evidence type="ECO:0000256" key="5">
    <source>
        <dbReference type="ARBA" id="ARBA00031985"/>
    </source>
</evidence>
<dbReference type="SUPFAM" id="SSF57783">
    <property type="entry name" value="Zinc beta-ribbon"/>
    <property type="match status" value="1"/>
</dbReference>
<dbReference type="Proteomes" id="UP000251485">
    <property type="component" value="Unassembled WGS sequence"/>
</dbReference>
<evidence type="ECO:0000259" key="8">
    <source>
        <dbReference type="Pfam" id="PF08272"/>
    </source>
</evidence>
<gene>
    <name evidence="9" type="primary">topA_2</name>
    <name evidence="9" type="ORF">NCTC10975_03225</name>
</gene>
<evidence type="ECO:0000256" key="1">
    <source>
        <dbReference type="ARBA" id="ARBA00023029"/>
    </source>
</evidence>
<feature type="domain" description="DNA topoisomerase I zinc ribbon-like bacterial-type" evidence="8">
    <location>
        <begin position="14"/>
        <end position="53"/>
    </location>
</feature>
<evidence type="ECO:0000256" key="2">
    <source>
        <dbReference type="ARBA" id="ARBA00023125"/>
    </source>
</evidence>
<dbReference type="FunFam" id="2.20.25.10:FF:000013">
    <property type="entry name" value="DNA topoisomerase 1"/>
    <property type="match status" value="1"/>
</dbReference>
<sequence length="55" mass="6296">MRYLAQAPVTDPEGNPTIVRFSRKTKQQYVSSEKEGKATGWSAFYIDGKWVEKSK</sequence>
<evidence type="ECO:0000313" key="9">
    <source>
        <dbReference type="EMBL" id="SPY98503.1"/>
    </source>
</evidence>
<name>A0A2X2BUI0_PROMI</name>
<accession>A0A2X2BUI0</accession>
<evidence type="ECO:0000256" key="7">
    <source>
        <dbReference type="ARBA" id="ARBA00032877"/>
    </source>
</evidence>
<dbReference type="EMBL" id="UAUE01000024">
    <property type="protein sequence ID" value="SPY98503.1"/>
    <property type="molecule type" value="Genomic_DNA"/>
</dbReference>
<dbReference type="InterPro" id="IPR013263">
    <property type="entry name" value="TopoI_Znr_bac"/>
</dbReference>
<dbReference type="GO" id="GO:0003917">
    <property type="term" value="F:DNA topoisomerase type I (single strand cut, ATP-independent) activity"/>
    <property type="evidence" value="ECO:0007669"/>
    <property type="project" value="InterPro"/>
</dbReference>
<organism evidence="9 10">
    <name type="scientific">Proteus mirabilis</name>
    <dbReference type="NCBI Taxonomy" id="584"/>
    <lineage>
        <taxon>Bacteria</taxon>
        <taxon>Pseudomonadati</taxon>
        <taxon>Pseudomonadota</taxon>
        <taxon>Gammaproteobacteria</taxon>
        <taxon>Enterobacterales</taxon>
        <taxon>Morganellaceae</taxon>
        <taxon>Proteus</taxon>
    </lineage>
</organism>
<dbReference type="Gene3D" id="2.20.25.10">
    <property type="match status" value="1"/>
</dbReference>
<dbReference type="GO" id="GO:0006265">
    <property type="term" value="P:DNA topological change"/>
    <property type="evidence" value="ECO:0007669"/>
    <property type="project" value="InterPro"/>
</dbReference>
<keyword evidence="3 9" id="KW-0413">Isomerase</keyword>
<evidence type="ECO:0000256" key="4">
    <source>
        <dbReference type="ARBA" id="ARBA00030003"/>
    </source>
</evidence>